<keyword evidence="3" id="KW-1185">Reference proteome</keyword>
<proteinExistence type="predicted"/>
<evidence type="ECO:0000313" key="3">
    <source>
        <dbReference type="Proteomes" id="UP001305414"/>
    </source>
</evidence>
<feature type="domain" description="Nucleoside phosphorylase" evidence="1">
    <location>
        <begin position="14"/>
        <end position="296"/>
    </location>
</feature>
<protein>
    <recommendedName>
        <fullName evidence="1">Nucleoside phosphorylase domain-containing protein</fullName>
    </recommendedName>
</protein>
<evidence type="ECO:0000259" key="1">
    <source>
        <dbReference type="Pfam" id="PF01048"/>
    </source>
</evidence>
<dbReference type="SUPFAM" id="SSF53167">
    <property type="entry name" value="Purine and uridine phosphorylases"/>
    <property type="match status" value="1"/>
</dbReference>
<name>A0AAN7US77_9PEZI</name>
<sequence>MSASPPHDRSDFHVAIICALKIEADAVYSLLDKDWNDEGHDYGKDKNDTNSYTLGSIGQHNVVIVRLSGMGSIRASTAAGNLNLSFPNITLALVVGVCGGVPTPSNDRSIFLGDLVLSSRVVQYGFGRQYPDRFERKGGSDDSLPEPRASIRNFLGKLDSVRYHRKLLYELDRGLKDLENKGTGVSYPGAERDHLYDPKFVHKHRQPGVCAVCDGEDASGCHVAAKETCQILGCNQDENIIRYGRTIDRHESPIKHIPEVHVGTIGCGDMVIKSAVHRDQLAEQDGVIAFEMEGAGIWDRFASIIVKGVCDYADSHKNKEWQPYAAAVAAVGTKALLSLWTTTTDLTPVAPSDAIASKYAYRVHELNLRFSRITS</sequence>
<dbReference type="EMBL" id="JAWHQM010000026">
    <property type="protein sequence ID" value="KAK5632769.1"/>
    <property type="molecule type" value="Genomic_DNA"/>
</dbReference>
<reference evidence="2 3" key="1">
    <citation type="submission" date="2023-10" db="EMBL/GenBank/DDBJ databases">
        <title>Draft genome sequence of Xylaria bambusicola isolate GMP-LS, the root and basal stem rot pathogen of sugarcane in Indonesia.</title>
        <authorList>
            <person name="Selvaraj P."/>
            <person name="Muralishankar V."/>
            <person name="Muruganantham S."/>
            <person name="Sp S."/>
            <person name="Haryani S."/>
            <person name="Lau K.J.X."/>
            <person name="Naqvi N.I."/>
        </authorList>
    </citation>
    <scope>NUCLEOTIDE SEQUENCE [LARGE SCALE GENOMIC DNA]</scope>
    <source>
        <strain evidence="2">GMP-LS</strain>
    </source>
</reference>
<dbReference type="Pfam" id="PF01048">
    <property type="entry name" value="PNP_UDP_1"/>
    <property type="match status" value="1"/>
</dbReference>
<dbReference type="GO" id="GO:0009116">
    <property type="term" value="P:nucleoside metabolic process"/>
    <property type="evidence" value="ECO:0007669"/>
    <property type="project" value="InterPro"/>
</dbReference>
<dbReference type="PANTHER" id="PTHR46082">
    <property type="entry name" value="ATP/GTP-BINDING PROTEIN-RELATED"/>
    <property type="match status" value="1"/>
</dbReference>
<dbReference type="AlphaFoldDB" id="A0AAN7US77"/>
<dbReference type="Gene3D" id="3.40.50.1580">
    <property type="entry name" value="Nucleoside phosphorylase domain"/>
    <property type="match status" value="1"/>
</dbReference>
<gene>
    <name evidence="2" type="ORF">RRF57_008483</name>
</gene>
<dbReference type="InterPro" id="IPR053137">
    <property type="entry name" value="NLR-like"/>
</dbReference>
<dbReference type="GO" id="GO:0003824">
    <property type="term" value="F:catalytic activity"/>
    <property type="evidence" value="ECO:0007669"/>
    <property type="project" value="InterPro"/>
</dbReference>
<accession>A0AAN7US77</accession>
<dbReference type="Proteomes" id="UP001305414">
    <property type="component" value="Unassembled WGS sequence"/>
</dbReference>
<organism evidence="2 3">
    <name type="scientific">Xylaria bambusicola</name>
    <dbReference type="NCBI Taxonomy" id="326684"/>
    <lineage>
        <taxon>Eukaryota</taxon>
        <taxon>Fungi</taxon>
        <taxon>Dikarya</taxon>
        <taxon>Ascomycota</taxon>
        <taxon>Pezizomycotina</taxon>
        <taxon>Sordariomycetes</taxon>
        <taxon>Xylariomycetidae</taxon>
        <taxon>Xylariales</taxon>
        <taxon>Xylariaceae</taxon>
        <taxon>Xylaria</taxon>
    </lineage>
</organism>
<dbReference type="InterPro" id="IPR035994">
    <property type="entry name" value="Nucleoside_phosphorylase_sf"/>
</dbReference>
<dbReference type="PANTHER" id="PTHR46082:SF6">
    <property type="entry name" value="AAA+ ATPASE DOMAIN-CONTAINING PROTEIN-RELATED"/>
    <property type="match status" value="1"/>
</dbReference>
<comment type="caution">
    <text evidence="2">The sequence shown here is derived from an EMBL/GenBank/DDBJ whole genome shotgun (WGS) entry which is preliminary data.</text>
</comment>
<dbReference type="InterPro" id="IPR000845">
    <property type="entry name" value="Nucleoside_phosphorylase_d"/>
</dbReference>
<evidence type="ECO:0000313" key="2">
    <source>
        <dbReference type="EMBL" id="KAK5632769.1"/>
    </source>
</evidence>